<dbReference type="STRING" id="97972.A0A2V1EAJ3"/>
<comment type="pathway">
    <text evidence="4 5">Amino-acid degradation; L-kynurenine degradation; L-alanine and anthranilate from L-kynurenine: step 1/1.</text>
</comment>
<dbReference type="OrthoDB" id="5978656at2759"/>
<keyword evidence="8" id="KW-1185">Reference proteome</keyword>
<keyword evidence="4 5" id="KW-0963">Cytoplasm</keyword>
<evidence type="ECO:0000313" key="7">
    <source>
        <dbReference type="EMBL" id="PVI07386.1"/>
    </source>
</evidence>
<dbReference type="Pfam" id="PF22580">
    <property type="entry name" value="KYNU_C"/>
    <property type="match status" value="1"/>
</dbReference>
<dbReference type="GO" id="GO:0030429">
    <property type="term" value="F:kynureninase activity"/>
    <property type="evidence" value="ECO:0007669"/>
    <property type="project" value="UniProtKB-UniRule"/>
</dbReference>
<comment type="catalytic activity">
    <reaction evidence="4 5">
        <text>L-kynurenine + H2O = anthranilate + L-alanine + H(+)</text>
        <dbReference type="Rhea" id="RHEA:16813"/>
        <dbReference type="ChEBI" id="CHEBI:15377"/>
        <dbReference type="ChEBI" id="CHEBI:15378"/>
        <dbReference type="ChEBI" id="CHEBI:16567"/>
        <dbReference type="ChEBI" id="CHEBI:57959"/>
        <dbReference type="ChEBI" id="CHEBI:57972"/>
        <dbReference type="EC" id="3.7.1.3"/>
    </reaction>
</comment>
<feature type="binding site" evidence="4">
    <location>
        <position position="335"/>
    </location>
    <ligand>
        <name>pyridoxal 5'-phosphate</name>
        <dbReference type="ChEBI" id="CHEBI:597326"/>
    </ligand>
</feature>
<dbReference type="GO" id="GO:0005737">
    <property type="term" value="C:cytoplasm"/>
    <property type="evidence" value="ECO:0007669"/>
    <property type="project" value="UniProtKB-SubCell"/>
</dbReference>
<comment type="pathway">
    <text evidence="4 5">Cofactor biosynthesis; NAD(+) biosynthesis; quinolinate from L-kynurenine: step 2/3.</text>
</comment>
<feature type="modified residue" description="N6-(pyridoxal phosphate)lysine" evidence="4">
    <location>
        <position position="286"/>
    </location>
</feature>
<organism evidence="7 8">
    <name type="scientific">Periconia macrospinosa</name>
    <dbReference type="NCBI Taxonomy" id="97972"/>
    <lineage>
        <taxon>Eukaryota</taxon>
        <taxon>Fungi</taxon>
        <taxon>Dikarya</taxon>
        <taxon>Ascomycota</taxon>
        <taxon>Pezizomycotina</taxon>
        <taxon>Dothideomycetes</taxon>
        <taxon>Pleosporomycetidae</taxon>
        <taxon>Pleosporales</taxon>
        <taxon>Massarineae</taxon>
        <taxon>Periconiaceae</taxon>
        <taxon>Periconia</taxon>
    </lineage>
</organism>
<evidence type="ECO:0000256" key="5">
    <source>
        <dbReference type="PIRNR" id="PIRNR038800"/>
    </source>
</evidence>
<dbReference type="GO" id="GO:0043420">
    <property type="term" value="P:anthranilate metabolic process"/>
    <property type="evidence" value="ECO:0007669"/>
    <property type="project" value="UniProtKB-UniRule"/>
</dbReference>
<comment type="function">
    <text evidence="4 5">Catalyzes the cleavage of L-kynurenine (L-Kyn) and L-3-hydroxykynurenine (L-3OHKyn) into anthranilic acid (AA) and 3-hydroxyanthranilic acid (3-OHAA), respectively.</text>
</comment>
<accession>A0A2V1EAJ3</accession>
<reference evidence="7 8" key="1">
    <citation type="journal article" date="2018" name="Sci. Rep.">
        <title>Comparative genomics provides insights into the lifestyle and reveals functional heterogeneity of dark septate endophytic fungi.</title>
        <authorList>
            <person name="Knapp D.G."/>
            <person name="Nemeth J.B."/>
            <person name="Barry K."/>
            <person name="Hainaut M."/>
            <person name="Henrissat B."/>
            <person name="Johnson J."/>
            <person name="Kuo A."/>
            <person name="Lim J.H.P."/>
            <person name="Lipzen A."/>
            <person name="Nolan M."/>
            <person name="Ohm R.A."/>
            <person name="Tamas L."/>
            <person name="Grigoriev I.V."/>
            <person name="Spatafora J.W."/>
            <person name="Nagy L.G."/>
            <person name="Kovacs G.M."/>
        </authorList>
    </citation>
    <scope>NUCLEOTIDE SEQUENCE [LARGE SCALE GENOMIC DNA]</scope>
    <source>
        <strain evidence="7 8">DSE2036</strain>
    </source>
</reference>
<dbReference type="UniPathway" id="UPA00334">
    <property type="reaction ID" value="UER00455"/>
</dbReference>
<evidence type="ECO:0000313" key="8">
    <source>
        <dbReference type="Proteomes" id="UP000244855"/>
    </source>
</evidence>
<feature type="binding site" evidence="4">
    <location>
        <position position="148"/>
    </location>
    <ligand>
        <name>pyridoxal 5'-phosphate</name>
        <dbReference type="ChEBI" id="CHEBI:597326"/>
    </ligand>
</feature>
<keyword evidence="1 4" id="KW-0662">Pyridine nucleotide biosynthesis</keyword>
<feature type="binding site" evidence="4">
    <location>
        <begin position="175"/>
        <end position="178"/>
    </location>
    <ligand>
        <name>pyridoxal 5'-phosphate</name>
        <dbReference type="ChEBI" id="CHEBI:597326"/>
    </ligand>
</feature>
<feature type="binding site" evidence="4">
    <location>
        <position position="147"/>
    </location>
    <ligand>
        <name>pyridoxal 5'-phosphate</name>
        <dbReference type="ChEBI" id="CHEBI:597326"/>
    </ligand>
</feature>
<name>A0A2V1EAJ3_9PLEO</name>
<dbReference type="Gene3D" id="3.90.1150.10">
    <property type="entry name" value="Aspartate Aminotransferase, domain 1"/>
    <property type="match status" value="1"/>
</dbReference>
<dbReference type="GO" id="GO:0034354">
    <property type="term" value="P:'de novo' NAD+ biosynthetic process from L-tryptophan"/>
    <property type="evidence" value="ECO:0007669"/>
    <property type="project" value="UniProtKB-UniRule"/>
</dbReference>
<dbReference type="InterPro" id="IPR015422">
    <property type="entry name" value="PyrdxlP-dep_Trfase_small"/>
</dbReference>
<dbReference type="FunFam" id="3.40.640.10:FF:000031">
    <property type="entry name" value="Kynureninase"/>
    <property type="match status" value="1"/>
</dbReference>
<evidence type="ECO:0000259" key="6">
    <source>
        <dbReference type="Pfam" id="PF00266"/>
    </source>
</evidence>
<dbReference type="Gene3D" id="3.40.640.10">
    <property type="entry name" value="Type I PLP-dependent aspartate aminotransferase-like (Major domain)"/>
    <property type="match status" value="1"/>
</dbReference>
<comment type="subcellular location">
    <subcellularLocation>
        <location evidence="4 5">Cytoplasm</location>
    </subcellularLocation>
</comment>
<dbReference type="PANTHER" id="PTHR14084:SF0">
    <property type="entry name" value="KYNURENINASE"/>
    <property type="match status" value="1"/>
</dbReference>
<gene>
    <name evidence="4" type="primary">BNA5</name>
    <name evidence="7" type="ORF">DM02DRAFT_608928</name>
</gene>
<evidence type="ECO:0000256" key="3">
    <source>
        <dbReference type="ARBA" id="ARBA00022898"/>
    </source>
</evidence>
<protein>
    <recommendedName>
        <fullName evidence="4 5">Kynureninase</fullName>
        <ecNumber evidence="4 5">3.7.1.3</ecNumber>
    </recommendedName>
    <alternativeName>
        <fullName evidence="4">Biosynthesis of nicotinic acid protein 5</fullName>
    </alternativeName>
    <alternativeName>
        <fullName evidence="4">L-kynurenine hydrolase</fullName>
    </alternativeName>
</protein>
<feature type="domain" description="Aminotransferase class V" evidence="6">
    <location>
        <begin position="128"/>
        <end position="301"/>
    </location>
</feature>
<proteinExistence type="inferred from homology"/>
<dbReference type="InterPro" id="IPR015424">
    <property type="entry name" value="PyrdxlP-dep_Trfase"/>
</dbReference>
<comment type="cofactor">
    <cofactor evidence="4 5">
        <name>pyridoxal 5'-phosphate</name>
        <dbReference type="ChEBI" id="CHEBI:597326"/>
    </cofactor>
</comment>
<dbReference type="PANTHER" id="PTHR14084">
    <property type="entry name" value="KYNURENINASE"/>
    <property type="match status" value="1"/>
</dbReference>
<comment type="caution">
    <text evidence="4">Lacks conserved residue(s) required for the propagation of feature annotation.</text>
</comment>
<dbReference type="Pfam" id="PF00266">
    <property type="entry name" value="Aminotran_5"/>
    <property type="match status" value="1"/>
</dbReference>
<feature type="binding site" evidence="4">
    <location>
        <position position="263"/>
    </location>
    <ligand>
        <name>pyridoxal 5'-phosphate</name>
        <dbReference type="ChEBI" id="CHEBI:597326"/>
    </ligand>
</feature>
<dbReference type="GO" id="GO:0019441">
    <property type="term" value="P:L-tryptophan catabolic process to kynurenine"/>
    <property type="evidence" value="ECO:0007669"/>
    <property type="project" value="TreeGrafter"/>
</dbReference>
<evidence type="ECO:0000256" key="4">
    <source>
        <dbReference type="HAMAP-Rule" id="MF_03017"/>
    </source>
</evidence>
<comment type="catalytic activity">
    <reaction evidence="5">
        <text>3-hydroxy-L-kynurenine + H2O = 3-hydroxyanthranilate + L-alanine + H(+)</text>
        <dbReference type="Rhea" id="RHEA:25143"/>
        <dbReference type="ChEBI" id="CHEBI:15377"/>
        <dbReference type="ChEBI" id="CHEBI:15378"/>
        <dbReference type="ChEBI" id="CHEBI:36559"/>
        <dbReference type="ChEBI" id="CHEBI:57972"/>
        <dbReference type="ChEBI" id="CHEBI:58125"/>
        <dbReference type="EC" id="3.7.1.3"/>
    </reaction>
</comment>
<dbReference type="GO" id="GO:0097053">
    <property type="term" value="P:L-kynurenine catabolic process"/>
    <property type="evidence" value="ECO:0007669"/>
    <property type="project" value="UniProtKB-UniRule"/>
</dbReference>
<dbReference type="NCBIfam" id="TIGR01814">
    <property type="entry name" value="kynureninase"/>
    <property type="match status" value="1"/>
</dbReference>
<dbReference type="UniPathway" id="UPA00253">
    <property type="reaction ID" value="UER00329"/>
</dbReference>
<keyword evidence="2 4" id="KW-0378">Hydrolase</keyword>
<feature type="binding site" evidence="4">
    <location>
        <position position="285"/>
    </location>
    <ligand>
        <name>pyridoxal 5'-phosphate</name>
        <dbReference type="ChEBI" id="CHEBI:597326"/>
    </ligand>
</feature>
<keyword evidence="3 4" id="KW-0663">Pyridoxal phosphate</keyword>
<dbReference type="Proteomes" id="UP000244855">
    <property type="component" value="Unassembled WGS sequence"/>
</dbReference>
<dbReference type="HAMAP" id="MF_01970">
    <property type="entry name" value="Kynureninase"/>
    <property type="match status" value="1"/>
</dbReference>
<dbReference type="InterPro" id="IPR015421">
    <property type="entry name" value="PyrdxlP-dep_Trfase_major"/>
</dbReference>
<dbReference type="GO" id="GO:0019805">
    <property type="term" value="P:quinolinate biosynthetic process"/>
    <property type="evidence" value="ECO:0007669"/>
    <property type="project" value="UniProtKB-UniRule"/>
</dbReference>
<dbReference type="EMBL" id="KZ805304">
    <property type="protein sequence ID" value="PVI07386.1"/>
    <property type="molecule type" value="Genomic_DNA"/>
</dbReference>
<feature type="binding site" evidence="4">
    <location>
        <position position="260"/>
    </location>
    <ligand>
        <name>pyridoxal 5'-phosphate</name>
        <dbReference type="ChEBI" id="CHEBI:597326"/>
    </ligand>
</feature>
<dbReference type="GO" id="GO:0030170">
    <property type="term" value="F:pyridoxal phosphate binding"/>
    <property type="evidence" value="ECO:0007669"/>
    <property type="project" value="UniProtKB-UniRule"/>
</dbReference>
<dbReference type="SUPFAM" id="SSF53383">
    <property type="entry name" value="PLP-dependent transferases"/>
    <property type="match status" value="1"/>
</dbReference>
<evidence type="ECO:0000256" key="1">
    <source>
        <dbReference type="ARBA" id="ARBA00022642"/>
    </source>
</evidence>
<feature type="binding site" evidence="4">
    <location>
        <position position="363"/>
    </location>
    <ligand>
        <name>pyridoxal 5'-phosphate</name>
        <dbReference type="ChEBI" id="CHEBI:597326"/>
    </ligand>
</feature>
<sequence>MSRYPNPFGSIADDELCSEQFARGEDEKDTLSHFRHEFIIPTKGDLRNKRYGPYRKQEVELGHDVIEDDNDEESIYLCGNSLGLQPRRTREYINRYLDTWASKGVFGHFKNLEGGHPPWLHIDDALKEQTSKLVGSLPSEVVVMETLTANLHLLMASFYRPTADRYKIIIEGKAFPSDHYAAQSQLAHHNIPPSALITIEPPSSSSPYLSTEHILSIISQHAASTALVLLPGIQYYSGQLFDIELITRHCHSLGIMVGWDLAHAVGNVPLKLHDWNVDFAAWCNYKYMNGGPGVIGGLFVHDSHSKVEAAGVSAVDYATNNGTRQLVYRPRLSGWWGSDKSSRFYMENQFVPIPGASGFQLSNPSALDMTSVQASLDVFSMTNMDALRRRSIRLTAYLEARLLHYRKGTPPYKIITPLNPTERGAQLSILLNPGLLDDVLAYIEERGVIVDERKPNVLRVAPAPLYNSFWDIHRFITIFHEACEAVVSQTQSNGGHF</sequence>
<dbReference type="PIRSF" id="PIRSF038800">
    <property type="entry name" value="KYNU"/>
    <property type="match status" value="1"/>
</dbReference>
<dbReference type="InterPro" id="IPR000192">
    <property type="entry name" value="Aminotrans_V_dom"/>
</dbReference>
<dbReference type="EC" id="3.7.1.3" evidence="4 5"/>
<evidence type="ECO:0000256" key="2">
    <source>
        <dbReference type="ARBA" id="ARBA00022801"/>
    </source>
</evidence>
<comment type="similarity">
    <text evidence="4 5">Belongs to the kynureninase family.</text>
</comment>
<dbReference type="AlphaFoldDB" id="A0A2V1EAJ3"/>
<comment type="subunit">
    <text evidence="4 5">Homodimer.</text>
</comment>
<dbReference type="InterPro" id="IPR010111">
    <property type="entry name" value="Kynureninase"/>
</dbReference>